<dbReference type="CDD" id="cd06261">
    <property type="entry name" value="TM_PBP2"/>
    <property type="match status" value="1"/>
</dbReference>
<dbReference type="InterPro" id="IPR035906">
    <property type="entry name" value="MetI-like_sf"/>
</dbReference>
<evidence type="ECO:0000256" key="2">
    <source>
        <dbReference type="ARBA" id="ARBA00022448"/>
    </source>
</evidence>
<evidence type="ECO:0000313" key="11">
    <source>
        <dbReference type="Proteomes" id="UP000706525"/>
    </source>
</evidence>
<feature type="transmembrane region" description="Helical" evidence="7">
    <location>
        <begin position="123"/>
        <end position="144"/>
    </location>
</feature>
<evidence type="ECO:0000256" key="5">
    <source>
        <dbReference type="ARBA" id="ARBA00022989"/>
    </source>
</evidence>
<evidence type="ECO:0000313" key="10">
    <source>
        <dbReference type="EMBL" id="CAG9170934.1"/>
    </source>
</evidence>
<evidence type="ECO:0000256" key="7">
    <source>
        <dbReference type="RuleBase" id="RU363032"/>
    </source>
</evidence>
<keyword evidence="5 7" id="KW-1133">Transmembrane helix</keyword>
<keyword evidence="3" id="KW-1003">Cell membrane</keyword>
<evidence type="ECO:0000256" key="8">
    <source>
        <dbReference type="SAM" id="MobiDB-lite"/>
    </source>
</evidence>
<dbReference type="EMBL" id="CAJZAG010000004">
    <property type="protein sequence ID" value="CAG9170934.1"/>
    <property type="molecule type" value="Genomic_DNA"/>
</dbReference>
<dbReference type="PANTHER" id="PTHR30151">
    <property type="entry name" value="ALKANE SULFONATE ABC TRANSPORTER-RELATED, MEMBRANE SUBUNIT"/>
    <property type="match status" value="1"/>
</dbReference>
<comment type="similarity">
    <text evidence="7">Belongs to the binding-protein-dependent transport system permease family.</text>
</comment>
<evidence type="ECO:0000259" key="9">
    <source>
        <dbReference type="PROSITE" id="PS50928"/>
    </source>
</evidence>
<accession>A0ABN7YBX3</accession>
<sequence>MSRVMTSAVPATAAPAPRKNTKSRNRFDNLWGRSLLQLFIAALVLRAWQFGVDAGWISAFMVGAPADIWKSLVRGAADGQLWRDSYYTLFEAILGFAIGTIAGSALGLALWYSPFVARLTEPFIIAINSIPKIAFGPIVILWFGTGLISKVALAVSLTSIVALIAAYQAAKNADLDLQTLLVTLGADKKEIFFKVIVPSSLPAIIATFHINIGFGLVGAVVGEFISSEHGLGHMIFTASGLYDLNTVWAGLFMLMVIGFGLYFVVDYVEHKLLPWKEDTHQATLNV</sequence>
<name>A0ABN7YBX3_9BURK</name>
<feature type="transmembrane region" description="Helical" evidence="7">
    <location>
        <begin position="151"/>
        <end position="170"/>
    </location>
</feature>
<dbReference type="SUPFAM" id="SSF161098">
    <property type="entry name" value="MetI-like"/>
    <property type="match status" value="1"/>
</dbReference>
<feature type="transmembrane region" description="Helical" evidence="7">
    <location>
        <begin position="85"/>
        <end position="111"/>
    </location>
</feature>
<evidence type="ECO:0000256" key="1">
    <source>
        <dbReference type="ARBA" id="ARBA00004651"/>
    </source>
</evidence>
<comment type="subcellular location">
    <subcellularLocation>
        <location evidence="1 7">Cell membrane</location>
        <topology evidence="1 7">Multi-pass membrane protein</topology>
    </subcellularLocation>
</comment>
<feature type="transmembrane region" description="Helical" evidence="7">
    <location>
        <begin position="246"/>
        <end position="265"/>
    </location>
</feature>
<protein>
    <submittedName>
        <fullName evidence="10">Riboflavin transport system permease protein RibX</fullName>
    </submittedName>
</protein>
<comment type="caution">
    <text evidence="10">The sequence shown here is derived from an EMBL/GenBank/DDBJ whole genome shotgun (WGS) entry which is preliminary data.</text>
</comment>
<dbReference type="Gene3D" id="1.10.3720.10">
    <property type="entry name" value="MetI-like"/>
    <property type="match status" value="1"/>
</dbReference>
<dbReference type="InterPro" id="IPR000515">
    <property type="entry name" value="MetI-like"/>
</dbReference>
<gene>
    <name evidence="10" type="primary">ribX_2</name>
    <name evidence="10" type="ORF">LMG32289_02200</name>
</gene>
<feature type="domain" description="ABC transmembrane type-1" evidence="9">
    <location>
        <begin position="85"/>
        <end position="265"/>
    </location>
</feature>
<evidence type="ECO:0000256" key="3">
    <source>
        <dbReference type="ARBA" id="ARBA00022475"/>
    </source>
</evidence>
<dbReference type="RefSeq" id="WP_223987335.1">
    <property type="nucleotide sequence ID" value="NZ_CAJZAG010000004.1"/>
</dbReference>
<keyword evidence="4 7" id="KW-0812">Transmembrane</keyword>
<feature type="compositionally biased region" description="Low complexity" evidence="8">
    <location>
        <begin position="8"/>
        <end position="17"/>
    </location>
</feature>
<keyword evidence="2 7" id="KW-0813">Transport</keyword>
<proteinExistence type="inferred from homology"/>
<feature type="region of interest" description="Disordered" evidence="8">
    <location>
        <begin position="1"/>
        <end position="21"/>
    </location>
</feature>
<dbReference type="Pfam" id="PF00528">
    <property type="entry name" value="BPD_transp_1"/>
    <property type="match status" value="1"/>
</dbReference>
<dbReference type="Proteomes" id="UP000706525">
    <property type="component" value="Unassembled WGS sequence"/>
</dbReference>
<dbReference type="PANTHER" id="PTHR30151:SF20">
    <property type="entry name" value="ABC TRANSPORTER PERMEASE PROTEIN HI_0355-RELATED"/>
    <property type="match status" value="1"/>
</dbReference>
<keyword evidence="11" id="KW-1185">Reference proteome</keyword>
<evidence type="ECO:0000256" key="4">
    <source>
        <dbReference type="ARBA" id="ARBA00022692"/>
    </source>
</evidence>
<keyword evidence="6 7" id="KW-0472">Membrane</keyword>
<evidence type="ECO:0000256" key="6">
    <source>
        <dbReference type="ARBA" id="ARBA00023136"/>
    </source>
</evidence>
<dbReference type="PROSITE" id="PS50928">
    <property type="entry name" value="ABC_TM1"/>
    <property type="match status" value="1"/>
</dbReference>
<reference evidence="10 11" key="1">
    <citation type="submission" date="2021-08" db="EMBL/GenBank/DDBJ databases">
        <authorList>
            <person name="Peeters C."/>
        </authorList>
    </citation>
    <scope>NUCLEOTIDE SEQUENCE [LARGE SCALE GENOMIC DNA]</scope>
    <source>
        <strain evidence="10 11">LMG 32289</strain>
    </source>
</reference>
<organism evidence="10 11">
    <name type="scientific">Cupriavidus pampae</name>
    <dbReference type="NCBI Taxonomy" id="659251"/>
    <lineage>
        <taxon>Bacteria</taxon>
        <taxon>Pseudomonadati</taxon>
        <taxon>Pseudomonadota</taxon>
        <taxon>Betaproteobacteria</taxon>
        <taxon>Burkholderiales</taxon>
        <taxon>Burkholderiaceae</taxon>
        <taxon>Cupriavidus</taxon>
    </lineage>
</organism>
<feature type="transmembrane region" description="Helical" evidence="7">
    <location>
        <begin position="203"/>
        <end position="225"/>
    </location>
</feature>